<feature type="compositionally biased region" description="Basic and acidic residues" evidence="1">
    <location>
        <begin position="15"/>
        <end position="25"/>
    </location>
</feature>
<dbReference type="AlphaFoldDB" id="A0AA48L5P9"/>
<dbReference type="EMBL" id="AP028216">
    <property type="protein sequence ID" value="BEI92410.1"/>
    <property type="molecule type" value="Genomic_DNA"/>
</dbReference>
<accession>A0AA48L5P9</accession>
<reference evidence="2" key="1">
    <citation type="journal article" date="2023" name="BMC Genomics">
        <title>Chromosome-level genome assemblies of Cutaneotrichosporon spp. (Trichosporonales, Basidiomycota) reveal imbalanced evolution between nucleotide sequences and chromosome synteny.</title>
        <authorList>
            <person name="Kobayashi Y."/>
            <person name="Kayamori A."/>
            <person name="Aoki K."/>
            <person name="Shiwa Y."/>
            <person name="Matsutani M."/>
            <person name="Fujita N."/>
            <person name="Sugita T."/>
            <person name="Iwasaki W."/>
            <person name="Tanaka N."/>
            <person name="Takashima M."/>
        </authorList>
    </citation>
    <scope>NUCLEOTIDE SEQUENCE</scope>
    <source>
        <strain evidence="2">HIS019</strain>
    </source>
</reference>
<dbReference type="GeneID" id="85496280"/>
<protein>
    <submittedName>
        <fullName evidence="2">Uncharacterized protein</fullName>
    </submittedName>
</protein>
<gene>
    <name evidence="2" type="ORF">CcaverHIS019_0500380</name>
</gene>
<feature type="compositionally biased region" description="Pro residues" evidence="1">
    <location>
        <begin position="27"/>
        <end position="37"/>
    </location>
</feature>
<feature type="compositionally biased region" description="Low complexity" evidence="1">
    <location>
        <begin position="89"/>
        <end position="103"/>
    </location>
</feature>
<evidence type="ECO:0000313" key="2">
    <source>
        <dbReference type="EMBL" id="BEI92410.1"/>
    </source>
</evidence>
<feature type="compositionally biased region" description="Polar residues" evidence="1">
    <location>
        <begin position="258"/>
        <end position="270"/>
    </location>
</feature>
<feature type="region of interest" description="Disordered" evidence="1">
    <location>
        <begin position="1"/>
        <end position="52"/>
    </location>
</feature>
<feature type="region of interest" description="Disordered" evidence="1">
    <location>
        <begin position="236"/>
        <end position="270"/>
    </location>
</feature>
<evidence type="ECO:0000256" key="1">
    <source>
        <dbReference type="SAM" id="MobiDB-lite"/>
    </source>
</evidence>
<organism evidence="2 3">
    <name type="scientific">Cutaneotrichosporon cavernicola</name>
    <dbReference type="NCBI Taxonomy" id="279322"/>
    <lineage>
        <taxon>Eukaryota</taxon>
        <taxon>Fungi</taxon>
        <taxon>Dikarya</taxon>
        <taxon>Basidiomycota</taxon>
        <taxon>Agaricomycotina</taxon>
        <taxon>Tremellomycetes</taxon>
        <taxon>Trichosporonales</taxon>
        <taxon>Trichosporonaceae</taxon>
        <taxon>Cutaneotrichosporon</taxon>
    </lineage>
</organism>
<dbReference type="Proteomes" id="UP001233271">
    <property type="component" value="Chromosome 5"/>
</dbReference>
<feature type="region of interest" description="Disordered" evidence="1">
    <location>
        <begin position="84"/>
        <end position="123"/>
    </location>
</feature>
<evidence type="ECO:0000313" key="3">
    <source>
        <dbReference type="Proteomes" id="UP001233271"/>
    </source>
</evidence>
<keyword evidence="3" id="KW-1185">Reference proteome</keyword>
<sequence length="270" mass="29252">MSMTSIFRKKSRTPLFDRDRDRDRASAPPPPPVPTLPPQFLGGDDDSRAPDTRMLSSLAGCVGTVSTVVEDALLPMSPTALEFGRRKSTASAMSSASSTVLATPTYPSDPMWQQPKSGSDNSHKEFEVIEGVESEDDVDYSAIRVEAPTPERDSEPSASALATTYQSDLFASRNDEYDMSKLLAALGEDIKADEQATVSPFGFETIGLGRDAKFFKDREVIGDTEDFYVPTFQTKHTTTGFRKHEPGASDAGYPRATLTGQTTSSKQSSA</sequence>
<dbReference type="RefSeq" id="XP_060457675.1">
    <property type="nucleotide sequence ID" value="XM_060601153.1"/>
</dbReference>
<name>A0AA48L5P9_9TREE</name>
<dbReference type="KEGG" id="ccac:CcaHIS019_0500380"/>
<proteinExistence type="predicted"/>